<dbReference type="GO" id="GO:0003700">
    <property type="term" value="F:DNA-binding transcription factor activity"/>
    <property type="evidence" value="ECO:0007669"/>
    <property type="project" value="InterPro"/>
</dbReference>
<dbReference type="GO" id="GO:0032993">
    <property type="term" value="C:protein-DNA complex"/>
    <property type="evidence" value="ECO:0007669"/>
    <property type="project" value="TreeGrafter"/>
</dbReference>
<comment type="similarity">
    <text evidence="1">Belongs to the LysR transcriptional regulatory family.</text>
</comment>
<reference evidence="6" key="1">
    <citation type="submission" date="2019-09" db="EMBL/GenBank/DDBJ databases">
        <authorList>
            <person name="Teo W.F.A."/>
            <person name="Duangmal K."/>
        </authorList>
    </citation>
    <scope>NUCLEOTIDE SEQUENCE [LARGE SCALE GENOMIC DNA]</scope>
    <source>
        <strain evidence="6">K81G1</strain>
    </source>
</reference>
<proteinExistence type="inferred from homology"/>
<sequence length="294" mass="31900">MEIRHLRYFVAVAEEGGFGRAAERVAMATSPLSRRVRDLEEELGTPLFVRDYHQVSLTEAGQALLPEARAILERFDALPSLVPHSSGGTVLVVGTAPEVSPGLRTRFLDLVRERRPGVVVRQRPASTGPLVRGVVTGEVDLAFVHGSVDDPRLESVVVESQPVRVVVAKGIGFDGRESVGLAELAHLPYTYLKAAAAPFVVQATETLLRRYGVMGRAPVNGGHADLVPRVSAGEAFTICGAEFGATRKVLLDEPVVFLKFEHDRIRLHTNAVWCRGRDRALHGLPRLARSLAGT</sequence>
<dbReference type="PANTHER" id="PTHR30346">
    <property type="entry name" value="TRANSCRIPTIONAL DUAL REGULATOR HCAR-RELATED"/>
    <property type="match status" value="1"/>
</dbReference>
<dbReference type="RefSeq" id="WP_144757642.1">
    <property type="nucleotide sequence ID" value="NZ_VMNW02000046.1"/>
</dbReference>
<evidence type="ECO:0000259" key="5">
    <source>
        <dbReference type="PROSITE" id="PS50931"/>
    </source>
</evidence>
<name>A0A5N0UZ32_9PSEU</name>
<dbReference type="Gene3D" id="3.40.190.10">
    <property type="entry name" value="Periplasmic binding protein-like II"/>
    <property type="match status" value="2"/>
</dbReference>
<evidence type="ECO:0000313" key="6">
    <source>
        <dbReference type="EMBL" id="KAA9156779.1"/>
    </source>
</evidence>
<organism evidence="6 7">
    <name type="scientific">Amycolatopsis acidicola</name>
    <dbReference type="NCBI Taxonomy" id="2596893"/>
    <lineage>
        <taxon>Bacteria</taxon>
        <taxon>Bacillati</taxon>
        <taxon>Actinomycetota</taxon>
        <taxon>Actinomycetes</taxon>
        <taxon>Pseudonocardiales</taxon>
        <taxon>Pseudonocardiaceae</taxon>
        <taxon>Amycolatopsis</taxon>
    </lineage>
</organism>
<keyword evidence="7" id="KW-1185">Reference proteome</keyword>
<keyword evidence="4" id="KW-0804">Transcription</keyword>
<dbReference type="InterPro" id="IPR005119">
    <property type="entry name" value="LysR_subst-bd"/>
</dbReference>
<dbReference type="SUPFAM" id="SSF53850">
    <property type="entry name" value="Periplasmic binding protein-like II"/>
    <property type="match status" value="1"/>
</dbReference>
<dbReference type="InterPro" id="IPR000847">
    <property type="entry name" value="LysR_HTH_N"/>
</dbReference>
<protein>
    <submittedName>
        <fullName evidence="6">LysR family transcriptional regulator</fullName>
    </submittedName>
</protein>
<evidence type="ECO:0000256" key="4">
    <source>
        <dbReference type="ARBA" id="ARBA00023163"/>
    </source>
</evidence>
<dbReference type="Gene3D" id="1.10.10.10">
    <property type="entry name" value="Winged helix-like DNA-binding domain superfamily/Winged helix DNA-binding domain"/>
    <property type="match status" value="1"/>
</dbReference>
<keyword evidence="2" id="KW-0805">Transcription regulation</keyword>
<dbReference type="PROSITE" id="PS50931">
    <property type="entry name" value="HTH_LYSR"/>
    <property type="match status" value="1"/>
</dbReference>
<dbReference type="InterPro" id="IPR036390">
    <property type="entry name" value="WH_DNA-bd_sf"/>
</dbReference>
<feature type="domain" description="HTH lysR-type" evidence="5">
    <location>
        <begin position="1"/>
        <end position="58"/>
    </location>
</feature>
<evidence type="ECO:0000256" key="2">
    <source>
        <dbReference type="ARBA" id="ARBA00023015"/>
    </source>
</evidence>
<dbReference type="Pfam" id="PF00126">
    <property type="entry name" value="HTH_1"/>
    <property type="match status" value="1"/>
</dbReference>
<accession>A0A5N0UZ32</accession>
<dbReference type="GO" id="GO:0003677">
    <property type="term" value="F:DNA binding"/>
    <property type="evidence" value="ECO:0007669"/>
    <property type="project" value="UniProtKB-KW"/>
</dbReference>
<dbReference type="Pfam" id="PF03466">
    <property type="entry name" value="LysR_substrate"/>
    <property type="match status" value="1"/>
</dbReference>
<dbReference type="EMBL" id="VMNW02000046">
    <property type="protein sequence ID" value="KAA9156779.1"/>
    <property type="molecule type" value="Genomic_DNA"/>
</dbReference>
<evidence type="ECO:0000256" key="1">
    <source>
        <dbReference type="ARBA" id="ARBA00009437"/>
    </source>
</evidence>
<dbReference type="Proteomes" id="UP000319769">
    <property type="component" value="Unassembled WGS sequence"/>
</dbReference>
<gene>
    <name evidence="6" type="ORF">FPZ12_026790</name>
</gene>
<keyword evidence="3" id="KW-0238">DNA-binding</keyword>
<evidence type="ECO:0000256" key="3">
    <source>
        <dbReference type="ARBA" id="ARBA00023125"/>
    </source>
</evidence>
<dbReference type="SUPFAM" id="SSF46785">
    <property type="entry name" value="Winged helix' DNA-binding domain"/>
    <property type="match status" value="1"/>
</dbReference>
<evidence type="ECO:0000313" key="7">
    <source>
        <dbReference type="Proteomes" id="UP000319769"/>
    </source>
</evidence>
<dbReference type="FunFam" id="1.10.10.10:FF:000001">
    <property type="entry name" value="LysR family transcriptional regulator"/>
    <property type="match status" value="1"/>
</dbReference>
<dbReference type="InterPro" id="IPR036388">
    <property type="entry name" value="WH-like_DNA-bd_sf"/>
</dbReference>
<comment type="caution">
    <text evidence="6">The sequence shown here is derived from an EMBL/GenBank/DDBJ whole genome shotgun (WGS) entry which is preliminary data.</text>
</comment>
<dbReference type="OrthoDB" id="3176554at2"/>
<dbReference type="PANTHER" id="PTHR30346:SF0">
    <property type="entry name" value="HCA OPERON TRANSCRIPTIONAL ACTIVATOR HCAR"/>
    <property type="match status" value="1"/>
</dbReference>
<dbReference type="AlphaFoldDB" id="A0A5N0UZ32"/>